<keyword evidence="3" id="KW-1185">Reference proteome</keyword>
<sequence length="59" mass="6958">MLNHCMVLATMLQVNFRVLAIFLYPKPSLCRATILFFQILRELFAMRCHVELPVTSMRE</sequence>
<dbReference type="EMBL" id="CATNWA010000532">
    <property type="protein sequence ID" value="CAI9537277.1"/>
    <property type="molecule type" value="Genomic_DNA"/>
</dbReference>
<keyword evidence="1" id="KW-0732">Signal</keyword>
<comment type="caution">
    <text evidence="2">The sequence shown here is derived from an EMBL/GenBank/DDBJ whole genome shotgun (WGS) entry which is preliminary data.</text>
</comment>
<reference evidence="2" key="1">
    <citation type="submission" date="2023-05" db="EMBL/GenBank/DDBJ databases">
        <authorList>
            <person name="Stuckert A."/>
        </authorList>
    </citation>
    <scope>NUCLEOTIDE SEQUENCE</scope>
</reference>
<dbReference type="Proteomes" id="UP001162483">
    <property type="component" value="Unassembled WGS sequence"/>
</dbReference>
<evidence type="ECO:0000256" key="1">
    <source>
        <dbReference type="SAM" id="SignalP"/>
    </source>
</evidence>
<proteinExistence type="predicted"/>
<accession>A0ABN9APJ2</accession>
<feature type="signal peptide" evidence="1">
    <location>
        <begin position="1"/>
        <end position="20"/>
    </location>
</feature>
<evidence type="ECO:0000313" key="2">
    <source>
        <dbReference type="EMBL" id="CAI9537277.1"/>
    </source>
</evidence>
<name>A0ABN9APJ2_9NEOB</name>
<feature type="chain" id="PRO_5045784496" evidence="1">
    <location>
        <begin position="21"/>
        <end position="59"/>
    </location>
</feature>
<gene>
    <name evidence="2" type="ORF">SPARVUS_LOCUS1181163</name>
</gene>
<evidence type="ECO:0000313" key="3">
    <source>
        <dbReference type="Proteomes" id="UP001162483"/>
    </source>
</evidence>
<protein>
    <submittedName>
        <fullName evidence="2">Uncharacterized protein</fullName>
    </submittedName>
</protein>
<organism evidence="2 3">
    <name type="scientific">Staurois parvus</name>
    <dbReference type="NCBI Taxonomy" id="386267"/>
    <lineage>
        <taxon>Eukaryota</taxon>
        <taxon>Metazoa</taxon>
        <taxon>Chordata</taxon>
        <taxon>Craniata</taxon>
        <taxon>Vertebrata</taxon>
        <taxon>Euteleostomi</taxon>
        <taxon>Amphibia</taxon>
        <taxon>Batrachia</taxon>
        <taxon>Anura</taxon>
        <taxon>Neobatrachia</taxon>
        <taxon>Ranoidea</taxon>
        <taxon>Ranidae</taxon>
        <taxon>Staurois</taxon>
    </lineage>
</organism>